<organism evidence="2">
    <name type="scientific">uncultured Desulfobacteraceae bacterium</name>
    <dbReference type="NCBI Taxonomy" id="218296"/>
    <lineage>
        <taxon>Bacteria</taxon>
        <taxon>Pseudomonadati</taxon>
        <taxon>Thermodesulfobacteriota</taxon>
        <taxon>Desulfobacteria</taxon>
        <taxon>Desulfobacterales</taxon>
        <taxon>Desulfobacteraceae</taxon>
        <taxon>environmental samples</taxon>
    </lineage>
</organism>
<dbReference type="SUPFAM" id="SSF56281">
    <property type="entry name" value="Metallo-hydrolase/oxidoreductase"/>
    <property type="match status" value="1"/>
</dbReference>
<name>A0A484HG76_9BACT</name>
<evidence type="ECO:0000259" key="1">
    <source>
        <dbReference type="Pfam" id="PF12706"/>
    </source>
</evidence>
<dbReference type="AlphaFoldDB" id="A0A484HG76"/>
<accession>A0A484HG76</accession>
<dbReference type="EMBL" id="CAACVI010000009">
    <property type="protein sequence ID" value="VEN73430.1"/>
    <property type="molecule type" value="Genomic_DNA"/>
</dbReference>
<reference evidence="2" key="1">
    <citation type="submission" date="2019-01" db="EMBL/GenBank/DDBJ databases">
        <authorList>
            <consortium name="Genoscope - CEA"/>
            <person name="William W."/>
        </authorList>
    </citation>
    <scope>NUCLEOTIDE SEQUENCE</scope>
    <source>
        <strain evidence="2">CR-1</strain>
    </source>
</reference>
<protein>
    <submittedName>
        <fullName evidence="2">Ribonuclease Z</fullName>
    </submittedName>
</protein>
<proteinExistence type="predicted"/>
<dbReference type="Gene3D" id="3.60.15.10">
    <property type="entry name" value="Ribonuclease Z/Hydroxyacylglutathione hydrolase-like"/>
    <property type="match status" value="1"/>
</dbReference>
<dbReference type="Pfam" id="PF12706">
    <property type="entry name" value="Lactamase_B_2"/>
    <property type="match status" value="1"/>
</dbReference>
<feature type="domain" description="Metallo-beta-lactamase" evidence="1">
    <location>
        <begin position="234"/>
        <end position="310"/>
    </location>
</feature>
<evidence type="ECO:0000313" key="2">
    <source>
        <dbReference type="EMBL" id="VEN73430.1"/>
    </source>
</evidence>
<sequence>MSPRFHPRLIHGPFGDPGLFLPFMFEKRALVFDLGDLSPLSSRDILKITHAFVTHAHMDHFIGFDAALRLFLGREKHLHVFGPRGMIRHVEGKLAGYEWNLAPNYETEFTLTAVEAGAGRMAARTFRGRDRFAPSGPLEETPFSGVLLDEPGFFVRCAELDHGIPCLGFLLEEKRHIHISKAALDDMGLCPGPWIGAFKEAVLTGADLRAPLQARTTEGRGRIFPLGTLMEKIAIMAPGQKIAYVTDAGFTPSNREKIIDLALGADHLFIEATFSDKDSALAEKKRHLTARQAGRLAAGAGVGRFTLFHFSPRYYGMEAAIQKEAEESFGSAPISP</sequence>
<dbReference type="GO" id="GO:0042781">
    <property type="term" value="F:3'-tRNA processing endoribonuclease activity"/>
    <property type="evidence" value="ECO:0007669"/>
    <property type="project" value="TreeGrafter"/>
</dbReference>
<dbReference type="PANTHER" id="PTHR46018:SF7">
    <property type="entry name" value="RIBONUCLEASE Z"/>
    <property type="match status" value="1"/>
</dbReference>
<dbReference type="InterPro" id="IPR036866">
    <property type="entry name" value="RibonucZ/Hydroxyglut_hydro"/>
</dbReference>
<gene>
    <name evidence="2" type="ORF">EPICR_170046</name>
</gene>
<dbReference type="InterPro" id="IPR001279">
    <property type="entry name" value="Metallo-B-lactamas"/>
</dbReference>
<dbReference type="NCBIfam" id="NF002558">
    <property type="entry name" value="PRK02126.1"/>
    <property type="match status" value="1"/>
</dbReference>
<dbReference type="PANTHER" id="PTHR46018">
    <property type="entry name" value="ZINC PHOSPHODIESTERASE ELAC PROTEIN 1"/>
    <property type="match status" value="1"/>
</dbReference>